<organism evidence="4 5">
    <name type="scientific">Cellulomonas denverensis</name>
    <dbReference type="NCBI Taxonomy" id="264297"/>
    <lineage>
        <taxon>Bacteria</taxon>
        <taxon>Bacillati</taxon>
        <taxon>Actinomycetota</taxon>
        <taxon>Actinomycetes</taxon>
        <taxon>Micrococcales</taxon>
        <taxon>Cellulomonadaceae</taxon>
        <taxon>Cellulomonas</taxon>
    </lineage>
</organism>
<dbReference type="InterPro" id="IPR052754">
    <property type="entry name" value="NTPase_KAP_P-loop"/>
</dbReference>
<keyword evidence="2" id="KW-0812">Transmembrane</keyword>
<feature type="region of interest" description="Disordered" evidence="1">
    <location>
        <begin position="437"/>
        <end position="493"/>
    </location>
</feature>
<reference evidence="4 5" key="1">
    <citation type="submission" date="2020-04" db="EMBL/GenBank/DDBJ databases">
        <title>MicrobeNet Type strains.</title>
        <authorList>
            <person name="Nicholson A.C."/>
        </authorList>
    </citation>
    <scope>NUCLEOTIDE SEQUENCE [LARGE SCALE GENOMIC DNA]</scope>
    <source>
        <strain evidence="4 5">ATCC BAA-788</strain>
    </source>
</reference>
<gene>
    <name evidence="4" type="ORF">HGA03_01410</name>
</gene>
<evidence type="ECO:0000259" key="3">
    <source>
        <dbReference type="Pfam" id="PF07693"/>
    </source>
</evidence>
<keyword evidence="2" id="KW-1133">Transmembrane helix</keyword>
<dbReference type="InterPro" id="IPR011646">
    <property type="entry name" value="KAP_P-loop"/>
</dbReference>
<feature type="transmembrane region" description="Helical" evidence="2">
    <location>
        <begin position="166"/>
        <end position="185"/>
    </location>
</feature>
<comment type="caution">
    <text evidence="4">The sequence shown here is derived from an EMBL/GenBank/DDBJ whole genome shotgun (WGS) entry which is preliminary data.</text>
</comment>
<dbReference type="RefSeq" id="WP_168628425.1">
    <property type="nucleotide sequence ID" value="NZ_BONL01000003.1"/>
</dbReference>
<keyword evidence="2" id="KW-0472">Membrane</keyword>
<evidence type="ECO:0000313" key="4">
    <source>
        <dbReference type="EMBL" id="NKY21318.1"/>
    </source>
</evidence>
<dbReference type="PANTHER" id="PTHR22674">
    <property type="entry name" value="NTPASE, KAP FAMILY P-LOOP DOMAIN-CONTAINING 1"/>
    <property type="match status" value="1"/>
</dbReference>
<accession>A0A7X6KSF7</accession>
<sequence length="493" mass="53720">MADDLVSDAALQSADDDRLDHAAIVKVAADMVLATEAPVNIALFGSWGSGKSSFLASLRGALERRSRSVRVVRYDAWKYGGRALKMNFIESLALDLEIKAADFSTGLQVDQEASRVKLGNYLRSNWVALLLGVLLATVIAALWFFTTSGLTFLVSQERGFGPAMEATVAGVGTVLSLTLVALLIGPKVLESAVVKVTTPAPQTDDQFASRFKTLVEKATDKGKKKLVVFVDELDRCSPKDVVATLVDLKTFLEVQGCVFVVAADREVLESALQEVPQTTPIRESDPYYSTPGAFLDKIFQHQLSLPPLRPQTLTRFARDLVYSHAGVWAELRAAQPDDKLFLEVVYLLVPVHVRSPRRVKVLLNHYVTTVRTAQSRGLDWLPRASEIAMYTVLQVEFPRLAADLSTAPMLLSHLRGAPVPEGAERLRDLANQYVAAGTGEPAGPMLDSEQSDKSARKANRVLKRPAAVLPSQGGRSGYRRPASRPVLHAVSGH</sequence>
<dbReference type="Pfam" id="PF07693">
    <property type="entry name" value="KAP_NTPase"/>
    <property type="match status" value="1"/>
</dbReference>
<feature type="transmembrane region" description="Helical" evidence="2">
    <location>
        <begin position="126"/>
        <end position="146"/>
    </location>
</feature>
<evidence type="ECO:0000313" key="5">
    <source>
        <dbReference type="Proteomes" id="UP000581206"/>
    </source>
</evidence>
<dbReference type="EMBL" id="JAAXOX010000001">
    <property type="protein sequence ID" value="NKY21318.1"/>
    <property type="molecule type" value="Genomic_DNA"/>
</dbReference>
<dbReference type="SUPFAM" id="SSF52540">
    <property type="entry name" value="P-loop containing nucleoside triphosphate hydrolases"/>
    <property type="match status" value="1"/>
</dbReference>
<name>A0A7X6KSF7_9CELL</name>
<dbReference type="InterPro" id="IPR027417">
    <property type="entry name" value="P-loop_NTPase"/>
</dbReference>
<evidence type="ECO:0000256" key="2">
    <source>
        <dbReference type="SAM" id="Phobius"/>
    </source>
</evidence>
<evidence type="ECO:0000256" key="1">
    <source>
        <dbReference type="SAM" id="MobiDB-lite"/>
    </source>
</evidence>
<protein>
    <recommendedName>
        <fullName evidence="3">KAP NTPase domain-containing protein</fullName>
    </recommendedName>
</protein>
<dbReference type="Proteomes" id="UP000581206">
    <property type="component" value="Unassembled WGS sequence"/>
</dbReference>
<proteinExistence type="predicted"/>
<keyword evidence="5" id="KW-1185">Reference proteome</keyword>
<dbReference type="AlphaFoldDB" id="A0A7X6KSF7"/>
<feature type="domain" description="KAP NTPase" evidence="3">
    <location>
        <begin position="25"/>
        <end position="365"/>
    </location>
</feature>
<dbReference type="PANTHER" id="PTHR22674:SF6">
    <property type="entry name" value="NTPASE KAP FAMILY P-LOOP DOMAIN-CONTAINING PROTEIN 1"/>
    <property type="match status" value="1"/>
</dbReference>